<evidence type="ECO:0000313" key="1">
    <source>
        <dbReference type="EMBL" id="CAG8455857.1"/>
    </source>
</evidence>
<comment type="caution">
    <text evidence="1">The sequence shown here is derived from an EMBL/GenBank/DDBJ whole genome shotgun (WGS) entry which is preliminary data.</text>
</comment>
<proteinExistence type="predicted"/>
<organism evidence="1 2">
    <name type="scientific">Ambispora leptoticha</name>
    <dbReference type="NCBI Taxonomy" id="144679"/>
    <lineage>
        <taxon>Eukaryota</taxon>
        <taxon>Fungi</taxon>
        <taxon>Fungi incertae sedis</taxon>
        <taxon>Mucoromycota</taxon>
        <taxon>Glomeromycotina</taxon>
        <taxon>Glomeromycetes</taxon>
        <taxon>Archaeosporales</taxon>
        <taxon>Ambisporaceae</taxon>
        <taxon>Ambispora</taxon>
    </lineage>
</organism>
<keyword evidence="2" id="KW-1185">Reference proteome</keyword>
<dbReference type="Proteomes" id="UP000789508">
    <property type="component" value="Unassembled WGS sequence"/>
</dbReference>
<feature type="non-terminal residue" evidence="1">
    <location>
        <position position="1"/>
    </location>
</feature>
<accession>A0A9N8VME1</accession>
<name>A0A9N8VME1_9GLOM</name>
<dbReference type="AlphaFoldDB" id="A0A9N8VME1"/>
<reference evidence="1" key="1">
    <citation type="submission" date="2021-06" db="EMBL/GenBank/DDBJ databases">
        <authorList>
            <person name="Kallberg Y."/>
            <person name="Tangrot J."/>
            <person name="Rosling A."/>
        </authorList>
    </citation>
    <scope>NUCLEOTIDE SEQUENCE</scope>
    <source>
        <strain evidence="1">FL130A</strain>
    </source>
</reference>
<protein>
    <submittedName>
        <fullName evidence="1">9634_t:CDS:1</fullName>
    </submittedName>
</protein>
<evidence type="ECO:0000313" key="2">
    <source>
        <dbReference type="Proteomes" id="UP000789508"/>
    </source>
</evidence>
<sequence>FLHNKTLLAVDPDHPRHKGLANPPLHHECQGSNHSWPNDIGDVTMDSKLMCEKKLRHWTFICQEAQPYQARLRKRVRNPVDEAHKKTARTFDIIVLPTFDSTRMSRRRQGRRLNNRTVRKMGS</sequence>
<dbReference type="EMBL" id="CAJVPS010000129">
    <property type="protein sequence ID" value="CAG8455857.1"/>
    <property type="molecule type" value="Genomic_DNA"/>
</dbReference>
<gene>
    <name evidence="1" type="ORF">ALEPTO_LOCUS1274</name>
</gene>